<feature type="chain" id="PRO_5045812043" evidence="1">
    <location>
        <begin position="22"/>
        <end position="340"/>
    </location>
</feature>
<evidence type="ECO:0000313" key="3">
    <source>
        <dbReference type="Proteomes" id="UP001597375"/>
    </source>
</evidence>
<proteinExistence type="predicted"/>
<organism evidence="2 3">
    <name type="scientific">Luteolibacter algae</name>
    <dbReference type="NCBI Taxonomy" id="454151"/>
    <lineage>
        <taxon>Bacteria</taxon>
        <taxon>Pseudomonadati</taxon>
        <taxon>Verrucomicrobiota</taxon>
        <taxon>Verrucomicrobiia</taxon>
        <taxon>Verrucomicrobiales</taxon>
        <taxon>Verrucomicrobiaceae</taxon>
        <taxon>Luteolibacter</taxon>
    </lineage>
</organism>
<evidence type="ECO:0000313" key="2">
    <source>
        <dbReference type="EMBL" id="MFD2256945.1"/>
    </source>
</evidence>
<sequence>MSPILKFVALALAVATPISKADEYYNFIRQQQQRTNVVWDMPVAPDGSSPAALLVEDGGALFQLWTIEQSKAKDYLLDQKLVGAYLPKGEITIKTLDSYKGIPRIRVDQPFTVDFKVSNLIFGADVPAAASKVLAEHHLAPNPNGNIVITAAQAISGTPFSTGYIEQNGILSKTYPSSSIAGIKARGEEHFVLHALGDGQFSQTQIASAFLQVWPMADGTITGVNPGDIVRGTPPELTVSVRDLYPNSDTYLRIYTTGEENDTVHKIIPGSRIVLDQEFPASRVFKVSDYGDMIGKEGTVYIELLTKTPFNTIRLAHTHFPVERGLHVNAMLVDSQTSAP</sequence>
<evidence type="ECO:0000256" key="1">
    <source>
        <dbReference type="SAM" id="SignalP"/>
    </source>
</evidence>
<dbReference type="Proteomes" id="UP001597375">
    <property type="component" value="Unassembled WGS sequence"/>
</dbReference>
<accession>A0ABW5DBY4</accession>
<reference evidence="3" key="1">
    <citation type="journal article" date="2019" name="Int. J. Syst. Evol. Microbiol.">
        <title>The Global Catalogue of Microorganisms (GCM) 10K type strain sequencing project: providing services to taxonomists for standard genome sequencing and annotation.</title>
        <authorList>
            <consortium name="The Broad Institute Genomics Platform"/>
            <consortium name="The Broad Institute Genome Sequencing Center for Infectious Disease"/>
            <person name="Wu L."/>
            <person name="Ma J."/>
        </authorList>
    </citation>
    <scope>NUCLEOTIDE SEQUENCE [LARGE SCALE GENOMIC DNA]</scope>
    <source>
        <strain evidence="3">CGMCC 4.7106</strain>
    </source>
</reference>
<dbReference type="RefSeq" id="WP_386820233.1">
    <property type="nucleotide sequence ID" value="NZ_JBHUIT010000017.1"/>
</dbReference>
<name>A0ABW5DBY4_9BACT</name>
<comment type="caution">
    <text evidence="2">The sequence shown here is derived from an EMBL/GenBank/DDBJ whole genome shotgun (WGS) entry which is preliminary data.</text>
</comment>
<gene>
    <name evidence="2" type="ORF">ACFSSA_09675</name>
</gene>
<protein>
    <submittedName>
        <fullName evidence="2">Uncharacterized protein</fullName>
    </submittedName>
</protein>
<dbReference type="EMBL" id="JBHUIT010000017">
    <property type="protein sequence ID" value="MFD2256945.1"/>
    <property type="molecule type" value="Genomic_DNA"/>
</dbReference>
<keyword evidence="3" id="KW-1185">Reference proteome</keyword>
<feature type="signal peptide" evidence="1">
    <location>
        <begin position="1"/>
        <end position="21"/>
    </location>
</feature>
<keyword evidence="1" id="KW-0732">Signal</keyword>